<sequence>ESRHEAVLKRKFCRYVYDVISQIRIIKSKMRLLTHNILICNRSECRNGFPLEISLNGSVEESTKMLDVEFNKEQIKQIIKKVDWGVLVKNASQFGLSLPLSYSEQDFDDEVFLCAVHDAILRFQIMEAELICPICNHRYIVSKGVPNMIFNSLVSKD</sequence>
<dbReference type="VEuPathDB" id="CryptoDB:GY17_00002197"/>
<dbReference type="EMBL" id="LN877948">
    <property type="protein sequence ID" value="CUV04600.1"/>
    <property type="molecule type" value="Genomic_DNA"/>
</dbReference>
<dbReference type="InterPro" id="IPR039127">
    <property type="entry name" value="Trm112"/>
</dbReference>
<proteinExistence type="inferred from homology"/>
<reference evidence="2" key="1">
    <citation type="submission" date="2015-08" db="EMBL/GenBank/DDBJ databases">
        <authorList>
            <person name="Babu N.S."/>
            <person name="Beckwith C.J."/>
            <person name="Beseler K.G."/>
            <person name="Brison A."/>
            <person name="Carone J.V."/>
            <person name="Caskin T.P."/>
            <person name="Diamond M."/>
            <person name="Durham M.E."/>
            <person name="Foxe J.M."/>
            <person name="Go M."/>
            <person name="Henderson B.A."/>
            <person name="Jones I.B."/>
            <person name="McGettigan J.A."/>
            <person name="Micheletti S.J."/>
            <person name="Nasrallah M.E."/>
            <person name="Ortiz D."/>
            <person name="Piller C.R."/>
            <person name="Privatt S.R."/>
            <person name="Schneider S.L."/>
            <person name="Sharp S."/>
            <person name="Smith T.C."/>
            <person name="Stanton J.D."/>
            <person name="Ullery H.E."/>
            <person name="Wilson R.J."/>
            <person name="Serrano M.G."/>
            <person name="Buck G."/>
            <person name="Lee V."/>
            <person name="Wang Y."/>
            <person name="Carvalho R."/>
            <person name="Voegtly L."/>
            <person name="Shi R."/>
            <person name="Duckworth R."/>
            <person name="Johnson A."/>
            <person name="Loviza R."/>
            <person name="Walstead R."/>
            <person name="Shah Z."/>
            <person name="Kiflezghi M."/>
            <person name="Wade K."/>
            <person name="Ball S.L."/>
            <person name="Bradley K.W."/>
            <person name="Asai D.J."/>
            <person name="Bowman C.A."/>
            <person name="Russell D.A."/>
            <person name="Pope W.H."/>
            <person name="Jacobs-Sera D."/>
            <person name="Hendrix R.W."/>
            <person name="Hatfull G.F."/>
        </authorList>
    </citation>
    <scope>NUCLEOTIDE SEQUENCE [LARGE SCALE GENOMIC DNA]</scope>
</reference>
<accession>A0A0S4TBF7</accession>
<evidence type="ECO:0000313" key="2">
    <source>
        <dbReference type="EMBL" id="CUV04600.1"/>
    </source>
</evidence>
<dbReference type="GO" id="GO:0070476">
    <property type="term" value="P:rRNA (guanine-N7)-methylation"/>
    <property type="evidence" value="ECO:0007669"/>
    <property type="project" value="TreeGrafter"/>
</dbReference>
<dbReference type="VEuPathDB" id="CryptoDB:CHUDEA2_2440"/>
<dbReference type="GO" id="GO:0030488">
    <property type="term" value="P:tRNA methylation"/>
    <property type="evidence" value="ECO:0007669"/>
    <property type="project" value="TreeGrafter"/>
</dbReference>
<dbReference type="Proteomes" id="UP000199752">
    <property type="component" value="Chromosome 2"/>
</dbReference>
<gene>
    <name evidence="2" type="ORF">CHUDEA2_2440</name>
</gene>
<dbReference type="AlphaFoldDB" id="A0A0S4TBF7"/>
<organism evidence="2">
    <name type="scientific">Cryptosporidium hominis</name>
    <dbReference type="NCBI Taxonomy" id="237895"/>
    <lineage>
        <taxon>Eukaryota</taxon>
        <taxon>Sar</taxon>
        <taxon>Alveolata</taxon>
        <taxon>Apicomplexa</taxon>
        <taxon>Conoidasida</taxon>
        <taxon>Coccidia</taxon>
        <taxon>Eucoccidiorida</taxon>
        <taxon>Eimeriorina</taxon>
        <taxon>Cryptosporidiidae</taxon>
        <taxon>Cryptosporidium</taxon>
    </lineage>
</organism>
<name>A0A0S4TBF7_CRYHO</name>
<dbReference type="PANTHER" id="PTHR12773:SF0">
    <property type="entry name" value="MULTIFUNCTIONAL METHYLTRANSFERASE SUBUNIT TRM112-LIKE PROTEIN"/>
    <property type="match status" value="1"/>
</dbReference>
<dbReference type="SUPFAM" id="SSF158997">
    <property type="entry name" value="Trm112p-like"/>
    <property type="match status" value="1"/>
</dbReference>
<protein>
    <recommendedName>
        <fullName evidence="3">Trm112p-like protein</fullName>
    </recommendedName>
</protein>
<dbReference type="Pfam" id="PF03966">
    <property type="entry name" value="Trm112p"/>
    <property type="match status" value="1"/>
</dbReference>
<evidence type="ECO:0000256" key="1">
    <source>
        <dbReference type="ARBA" id="ARBA00007980"/>
    </source>
</evidence>
<dbReference type="GO" id="GO:0046982">
    <property type="term" value="F:protein heterodimerization activity"/>
    <property type="evidence" value="ECO:0007669"/>
    <property type="project" value="InterPro"/>
</dbReference>
<dbReference type="PANTHER" id="PTHR12773">
    <property type="entry name" value="UPF0315 PROTEIN-RELATED"/>
    <property type="match status" value="1"/>
</dbReference>
<dbReference type="InterPro" id="IPR005651">
    <property type="entry name" value="Trm112-like"/>
</dbReference>
<evidence type="ECO:0008006" key="3">
    <source>
        <dbReference type="Google" id="ProtNLM"/>
    </source>
</evidence>
<dbReference type="Gene3D" id="2.20.25.10">
    <property type="match status" value="1"/>
</dbReference>
<feature type="non-terminal residue" evidence="2">
    <location>
        <position position="1"/>
    </location>
</feature>
<comment type="similarity">
    <text evidence="1">Belongs to the TRM112 family.</text>
</comment>